<feature type="compositionally biased region" description="Basic and acidic residues" evidence="8">
    <location>
        <begin position="138"/>
        <end position="148"/>
    </location>
</feature>
<dbReference type="HOGENOM" id="CLU_061887_0_1_1"/>
<evidence type="ECO:0000256" key="6">
    <source>
        <dbReference type="PIRNR" id="PIRNR015952"/>
    </source>
</evidence>
<dbReference type="InterPro" id="IPR007144">
    <property type="entry name" value="SSU_processome_Utp11"/>
</dbReference>
<evidence type="ECO:0000256" key="4">
    <source>
        <dbReference type="ARBA" id="ARBA00022552"/>
    </source>
</evidence>
<keyword evidence="5 6" id="KW-0539">Nucleus</keyword>
<organism evidence="9 10">
    <name type="scientific">Phialophora macrospora</name>
    <dbReference type="NCBI Taxonomy" id="1851006"/>
    <lineage>
        <taxon>Eukaryota</taxon>
        <taxon>Fungi</taxon>
        <taxon>Dikarya</taxon>
        <taxon>Ascomycota</taxon>
        <taxon>Pezizomycotina</taxon>
        <taxon>Eurotiomycetes</taxon>
        <taxon>Chaetothyriomycetidae</taxon>
        <taxon>Chaetothyriales</taxon>
        <taxon>Herpotrichiellaceae</taxon>
        <taxon>Phialophora</taxon>
    </lineage>
</organism>
<dbReference type="EMBL" id="KN846961">
    <property type="protein sequence ID" value="KIW63590.1"/>
    <property type="molecule type" value="Genomic_DNA"/>
</dbReference>
<comment type="function">
    <text evidence="1 6">Involved in nucleolar processing of pre-18S ribosomal RNA.</text>
</comment>
<keyword evidence="7" id="KW-0175">Coiled coil</keyword>
<protein>
    <recommendedName>
        <fullName evidence="6">U3 small nucleolar RNA-associated protein 11</fullName>
        <shortName evidence="6">U3 snoRNA-associated protein 11</shortName>
    </recommendedName>
</protein>
<evidence type="ECO:0000256" key="5">
    <source>
        <dbReference type="ARBA" id="ARBA00023242"/>
    </source>
</evidence>
<evidence type="ECO:0000313" key="10">
    <source>
        <dbReference type="Proteomes" id="UP000054266"/>
    </source>
</evidence>
<evidence type="ECO:0000256" key="2">
    <source>
        <dbReference type="ARBA" id="ARBA00004604"/>
    </source>
</evidence>
<feature type="coiled-coil region" evidence="7">
    <location>
        <begin position="201"/>
        <end position="256"/>
    </location>
</feature>
<dbReference type="Pfam" id="PF03998">
    <property type="entry name" value="Utp11"/>
    <property type="match status" value="1"/>
</dbReference>
<proteinExistence type="inferred from homology"/>
<gene>
    <name evidence="9" type="ORF">PV04_08578</name>
</gene>
<feature type="region of interest" description="Disordered" evidence="8">
    <location>
        <begin position="1"/>
        <end position="26"/>
    </location>
</feature>
<feature type="region of interest" description="Disordered" evidence="8">
    <location>
        <begin position="72"/>
        <end position="93"/>
    </location>
</feature>
<keyword evidence="4 6" id="KW-0698">rRNA processing</keyword>
<name>A0A0D2F9N2_9EURO</name>
<evidence type="ECO:0000256" key="7">
    <source>
        <dbReference type="SAM" id="Coils"/>
    </source>
</evidence>
<dbReference type="PIRSF" id="PIRSF015952">
    <property type="entry name" value="U3snoRNP11"/>
    <property type="match status" value="1"/>
</dbReference>
<dbReference type="PANTHER" id="PTHR12838">
    <property type="entry name" value="U3 SMALL NUCLEOLAR RNA-ASSOCIATED PROTEIN 11"/>
    <property type="match status" value="1"/>
</dbReference>
<feature type="region of interest" description="Disordered" evidence="8">
    <location>
        <begin position="134"/>
        <end position="163"/>
    </location>
</feature>
<dbReference type="Proteomes" id="UP000054266">
    <property type="component" value="Unassembled WGS sequence"/>
</dbReference>
<comment type="similarity">
    <text evidence="3 6">Belongs to the UTP11 family.</text>
</comment>
<dbReference type="PANTHER" id="PTHR12838:SF0">
    <property type="entry name" value="U3 SMALL NUCLEOLAR RNA-ASSOCIATED PROTEIN 11-RELATED"/>
    <property type="match status" value="1"/>
</dbReference>
<dbReference type="AlphaFoldDB" id="A0A0D2F9N2"/>
<comment type="subcellular location">
    <subcellularLocation>
        <location evidence="2 6">Nucleus</location>
        <location evidence="2 6">Nucleolus</location>
    </subcellularLocation>
</comment>
<dbReference type="GO" id="GO:0032040">
    <property type="term" value="C:small-subunit processome"/>
    <property type="evidence" value="ECO:0007669"/>
    <property type="project" value="UniProtKB-UniRule"/>
</dbReference>
<evidence type="ECO:0000256" key="8">
    <source>
        <dbReference type="SAM" id="MobiDB-lite"/>
    </source>
</evidence>
<comment type="subunit">
    <text evidence="6">Component of the ribosomal small subunit (SSU) processome.</text>
</comment>
<keyword evidence="10" id="KW-1185">Reference proteome</keyword>
<dbReference type="GO" id="GO:0006364">
    <property type="term" value="P:rRNA processing"/>
    <property type="evidence" value="ECO:0007669"/>
    <property type="project" value="UniProtKB-UniRule"/>
</dbReference>
<accession>A0A0D2F9N2</accession>
<reference evidence="9 10" key="1">
    <citation type="submission" date="2015-01" db="EMBL/GenBank/DDBJ databases">
        <title>The Genome Sequence of Capronia semiimmersa CBS27337.</title>
        <authorList>
            <consortium name="The Broad Institute Genomics Platform"/>
            <person name="Cuomo C."/>
            <person name="de Hoog S."/>
            <person name="Gorbushina A."/>
            <person name="Stielow B."/>
            <person name="Teixiera M."/>
            <person name="Abouelleil A."/>
            <person name="Chapman S.B."/>
            <person name="Priest M."/>
            <person name="Young S.K."/>
            <person name="Wortman J."/>
            <person name="Nusbaum C."/>
            <person name="Birren B."/>
        </authorList>
    </citation>
    <scope>NUCLEOTIDE SEQUENCE [LARGE SCALE GENOMIC DNA]</scope>
    <source>
        <strain evidence="9 10">CBS 27337</strain>
    </source>
</reference>
<sequence length="281" mass="32164">MSSLRNAISRRPHRERDQPAARQKWGILEKHKDYSLRAQDYNLKKKKLSQLSQKAREKNPDEFAFGMVRDGHAGLGKHKSKHNDEEVKGIVPGRPLSHDAVKLLKTQDAGYLRTVAAKGRREIERLEEEVGMDAVSLGKERPGKKIQFEDEENGVATRGKKRGLNGEVKQGSLIDDYERTPVEESAVATSVILVDETQPPKAKSKKRLRTEQDALARLKTERKRRKRLQEMRVAKLEALKKRQREILVAADQLELQRAKMARTVGGVNKDGVRFKIRERKR</sequence>
<evidence type="ECO:0000256" key="3">
    <source>
        <dbReference type="ARBA" id="ARBA00008105"/>
    </source>
</evidence>
<evidence type="ECO:0000313" key="9">
    <source>
        <dbReference type="EMBL" id="KIW63590.1"/>
    </source>
</evidence>
<dbReference type="STRING" id="5601.A0A0D2F9N2"/>
<evidence type="ECO:0000256" key="1">
    <source>
        <dbReference type="ARBA" id="ARBA00004099"/>
    </source>
</evidence>